<dbReference type="EMBL" id="WJBH02000009">
    <property type="protein sequence ID" value="KAI9553125.1"/>
    <property type="molecule type" value="Genomic_DNA"/>
</dbReference>
<proteinExistence type="predicted"/>
<reference evidence="1 2" key="1">
    <citation type="submission" date="2022-05" db="EMBL/GenBank/DDBJ databases">
        <title>A multi-omics perspective on studying reproductive biology in Daphnia sinensis.</title>
        <authorList>
            <person name="Jia J."/>
        </authorList>
    </citation>
    <scope>NUCLEOTIDE SEQUENCE [LARGE SCALE GENOMIC DNA]</scope>
    <source>
        <strain evidence="1 2">WSL</strain>
    </source>
</reference>
<accession>A0AAD5PS60</accession>
<organism evidence="1 2">
    <name type="scientific">Daphnia sinensis</name>
    <dbReference type="NCBI Taxonomy" id="1820382"/>
    <lineage>
        <taxon>Eukaryota</taxon>
        <taxon>Metazoa</taxon>
        <taxon>Ecdysozoa</taxon>
        <taxon>Arthropoda</taxon>
        <taxon>Crustacea</taxon>
        <taxon>Branchiopoda</taxon>
        <taxon>Diplostraca</taxon>
        <taxon>Cladocera</taxon>
        <taxon>Anomopoda</taxon>
        <taxon>Daphniidae</taxon>
        <taxon>Daphnia</taxon>
        <taxon>Daphnia similis group</taxon>
    </lineage>
</organism>
<name>A0AAD5PS60_9CRUS</name>
<evidence type="ECO:0000313" key="2">
    <source>
        <dbReference type="Proteomes" id="UP000820818"/>
    </source>
</evidence>
<keyword evidence="2" id="KW-1185">Reference proteome</keyword>
<protein>
    <submittedName>
        <fullName evidence="1">Uncharacterized protein</fullName>
    </submittedName>
</protein>
<dbReference type="AlphaFoldDB" id="A0AAD5PS60"/>
<dbReference type="Proteomes" id="UP000820818">
    <property type="component" value="Linkage Group LG9"/>
</dbReference>
<sequence>MGETYGEALLHFRMANGSSDSTLPLVQYYYSTCASVWLVKSGSLFFRLNLVT</sequence>
<evidence type="ECO:0000313" key="1">
    <source>
        <dbReference type="EMBL" id="KAI9553125.1"/>
    </source>
</evidence>
<gene>
    <name evidence="1" type="ORF">GHT06_021017</name>
</gene>
<comment type="caution">
    <text evidence="1">The sequence shown here is derived from an EMBL/GenBank/DDBJ whole genome shotgun (WGS) entry which is preliminary data.</text>
</comment>